<dbReference type="GO" id="GO:0016829">
    <property type="term" value="F:lyase activity"/>
    <property type="evidence" value="ECO:0007669"/>
    <property type="project" value="UniProtKB-KW"/>
</dbReference>
<evidence type="ECO:0000313" key="3">
    <source>
        <dbReference type="EMBL" id="CAB5226425.1"/>
    </source>
</evidence>
<dbReference type="InterPro" id="IPR024924">
    <property type="entry name" value="7-CO-7-deazaguanine_synth-like"/>
</dbReference>
<keyword evidence="1" id="KW-0408">Iron</keyword>
<name>A0A6J7XF22_9CAUD</name>
<dbReference type="Pfam" id="PF13353">
    <property type="entry name" value="Fer4_12"/>
    <property type="match status" value="1"/>
</dbReference>
<dbReference type="PANTHER" id="PTHR42836">
    <property type="entry name" value="7-CARBOXY-7-DEAZAGUANINE SYNTHASE"/>
    <property type="match status" value="1"/>
</dbReference>
<dbReference type="PANTHER" id="PTHR42836:SF1">
    <property type="entry name" value="7-CARBOXY-7-DEAZAGUANINE SYNTHASE"/>
    <property type="match status" value="1"/>
</dbReference>
<dbReference type="EMBL" id="LR798360">
    <property type="protein sequence ID" value="CAB5226425.1"/>
    <property type="molecule type" value="Genomic_DNA"/>
</dbReference>
<evidence type="ECO:0000256" key="1">
    <source>
        <dbReference type="ARBA" id="ARBA00022485"/>
    </source>
</evidence>
<dbReference type="Gene3D" id="3.20.20.70">
    <property type="entry name" value="Aldolase class I"/>
    <property type="match status" value="1"/>
</dbReference>
<dbReference type="GO" id="GO:0051539">
    <property type="term" value="F:4 iron, 4 sulfur cluster binding"/>
    <property type="evidence" value="ECO:0007669"/>
    <property type="project" value="UniProtKB-KW"/>
</dbReference>
<protein>
    <submittedName>
        <fullName evidence="3">NrdG Organic radical activating enzymes</fullName>
    </submittedName>
</protein>
<organism evidence="3">
    <name type="scientific">uncultured Caudovirales phage</name>
    <dbReference type="NCBI Taxonomy" id="2100421"/>
    <lineage>
        <taxon>Viruses</taxon>
        <taxon>Duplodnaviria</taxon>
        <taxon>Heunggongvirae</taxon>
        <taxon>Uroviricota</taxon>
        <taxon>Caudoviricetes</taxon>
        <taxon>Peduoviridae</taxon>
        <taxon>Maltschvirus</taxon>
        <taxon>Maltschvirus maltsch</taxon>
    </lineage>
</organism>
<dbReference type="InterPro" id="IPR058240">
    <property type="entry name" value="rSAM_sf"/>
</dbReference>
<dbReference type="SUPFAM" id="SSF102114">
    <property type="entry name" value="Radical SAM enzymes"/>
    <property type="match status" value="1"/>
</dbReference>
<proteinExistence type="inferred from homology"/>
<keyword evidence="1" id="KW-0479">Metal-binding</keyword>
<gene>
    <name evidence="3" type="ORF">UFOVP760_201</name>
</gene>
<evidence type="ECO:0000256" key="2">
    <source>
        <dbReference type="ARBA" id="ARBA00023239"/>
    </source>
</evidence>
<sequence>MIDINTETLFLSDDKVFYTIEGEGEYIGVPSVFMRMSMCNLTCIGFASEDSPNGCDSFVSWSVKNKMTFAEIFQILEDNKYIDHLKHNAILKLTGGEPLIQQKQLIKFIRAFVQRYTFTPRIDFETNATLMPDPEWREEFKATFTTSPKLRSNGDPEDKTYKPEVLKWHVKNGSGFKFVINSDKDIEEIWQKYVQDSNSINVNLNRIWFMPCCGSRQEHTERSAAVAEYAKAMHVNFSPRLQLVIWDKALKV</sequence>
<dbReference type="InterPro" id="IPR013785">
    <property type="entry name" value="Aldolase_TIM"/>
</dbReference>
<reference evidence="3" key="1">
    <citation type="submission" date="2020-05" db="EMBL/GenBank/DDBJ databases">
        <authorList>
            <person name="Chiriac C."/>
            <person name="Salcher M."/>
            <person name="Ghai R."/>
            <person name="Kavagutti S V."/>
        </authorList>
    </citation>
    <scope>NUCLEOTIDE SEQUENCE</scope>
</reference>
<dbReference type="HAMAP" id="MF_00917">
    <property type="entry name" value="QueE"/>
    <property type="match status" value="1"/>
</dbReference>
<keyword evidence="1" id="KW-0004">4Fe-4S</keyword>
<accession>A0A6J7XF22</accession>
<keyword evidence="1" id="KW-0411">Iron-sulfur</keyword>
<keyword evidence="2" id="KW-0456">Lyase</keyword>